<keyword evidence="1" id="KW-0812">Transmembrane</keyword>
<feature type="transmembrane region" description="Helical" evidence="1">
    <location>
        <begin position="302"/>
        <end position="326"/>
    </location>
</feature>
<dbReference type="RefSeq" id="WP_143248650.1">
    <property type="nucleotide sequence ID" value="NZ_NEWD01000039.1"/>
</dbReference>
<feature type="transmembrane region" description="Helical" evidence="1">
    <location>
        <begin position="408"/>
        <end position="424"/>
    </location>
</feature>
<feature type="transmembrane region" description="Helical" evidence="1">
    <location>
        <begin position="673"/>
        <end position="690"/>
    </location>
</feature>
<feature type="transmembrane region" description="Helical" evidence="1">
    <location>
        <begin position="431"/>
        <end position="452"/>
    </location>
</feature>
<keyword evidence="1" id="KW-1133">Transmembrane helix</keyword>
<reference evidence="2 3" key="1">
    <citation type="submission" date="2017-05" db="EMBL/GenBank/DDBJ databases">
        <title>Bifidobacterium vansinderenii sp. nov.</title>
        <authorList>
            <person name="Lugli G.A."/>
            <person name="Duranti S."/>
            <person name="Mangifesta M."/>
        </authorList>
    </citation>
    <scope>NUCLEOTIDE SEQUENCE [LARGE SCALE GENOMIC DNA]</scope>
    <source>
        <strain evidence="2 3">Tam10B</strain>
    </source>
</reference>
<dbReference type="AlphaFoldDB" id="A0A229VUY6"/>
<feature type="transmembrane region" description="Helical" evidence="1">
    <location>
        <begin position="622"/>
        <end position="643"/>
    </location>
</feature>
<dbReference type="OrthoDB" id="3223943at2"/>
<organism evidence="2 3">
    <name type="scientific">Bifidobacterium vansinderenii</name>
    <dbReference type="NCBI Taxonomy" id="1984871"/>
    <lineage>
        <taxon>Bacteria</taxon>
        <taxon>Bacillati</taxon>
        <taxon>Actinomycetota</taxon>
        <taxon>Actinomycetes</taxon>
        <taxon>Bifidobacteriales</taxon>
        <taxon>Bifidobacteriaceae</taxon>
        <taxon>Bifidobacterium</taxon>
    </lineage>
</organism>
<dbReference type="Pfam" id="PF19484">
    <property type="entry name" value="DUF6020"/>
    <property type="match status" value="1"/>
</dbReference>
<feature type="transmembrane region" description="Helical" evidence="1">
    <location>
        <begin position="146"/>
        <end position="174"/>
    </location>
</feature>
<evidence type="ECO:0000256" key="1">
    <source>
        <dbReference type="SAM" id="Phobius"/>
    </source>
</evidence>
<feature type="transmembrane region" description="Helical" evidence="1">
    <location>
        <begin position="338"/>
        <end position="355"/>
    </location>
</feature>
<feature type="transmembrane region" description="Helical" evidence="1">
    <location>
        <begin position="385"/>
        <end position="402"/>
    </location>
</feature>
<feature type="transmembrane region" description="Helical" evidence="1">
    <location>
        <begin position="650"/>
        <end position="667"/>
    </location>
</feature>
<comment type="caution">
    <text evidence="2">The sequence shown here is derived from an EMBL/GenBank/DDBJ whole genome shotgun (WGS) entry which is preliminary data.</text>
</comment>
<dbReference type="InterPro" id="IPR046062">
    <property type="entry name" value="DUF6020"/>
</dbReference>
<dbReference type="EMBL" id="NEWD01000039">
    <property type="protein sequence ID" value="OXM99411.1"/>
    <property type="molecule type" value="Genomic_DNA"/>
</dbReference>
<proteinExistence type="predicted"/>
<keyword evidence="1" id="KW-0472">Membrane</keyword>
<feature type="transmembrane region" description="Helical" evidence="1">
    <location>
        <begin position="216"/>
        <end position="238"/>
    </location>
</feature>
<dbReference type="Proteomes" id="UP000215433">
    <property type="component" value="Unassembled WGS sequence"/>
</dbReference>
<evidence type="ECO:0000313" key="3">
    <source>
        <dbReference type="Proteomes" id="UP000215433"/>
    </source>
</evidence>
<feature type="transmembrane region" description="Helical" evidence="1">
    <location>
        <begin position="361"/>
        <end position="378"/>
    </location>
</feature>
<protein>
    <submittedName>
        <fullName evidence="2">Uncharacterized protein</fullName>
    </submittedName>
</protein>
<feature type="transmembrane region" description="Helical" evidence="1">
    <location>
        <begin position="27"/>
        <end position="48"/>
    </location>
</feature>
<keyword evidence="3" id="KW-1185">Reference proteome</keyword>
<feature type="transmembrane region" description="Helical" evidence="1">
    <location>
        <begin position="68"/>
        <end position="89"/>
    </location>
</feature>
<feature type="transmembrane region" description="Helical" evidence="1">
    <location>
        <begin position="101"/>
        <end position="118"/>
    </location>
</feature>
<gene>
    <name evidence="2" type="ORF">Tam10B_2356</name>
</gene>
<evidence type="ECO:0000313" key="2">
    <source>
        <dbReference type="EMBL" id="OXM99411.1"/>
    </source>
</evidence>
<sequence>MTDSSKVEIKEVYLNGQGNTFLKRFPMCFFVGTVALAAVSCIAFTAGFSSETIFAGFKLFIGDLSQYIGIYGPVLGVLLFSVFFIIHYFGWISFGDFDIRAKRYIVVFVVLLTFSLVLRPHNSSHEQSIFNTFLNPPAIANEYKTVWYWVYVAVRYFGIAATLCALISIILYVLRYKNSDTEANGKRCASLCRASKDIFSGCCLRLSFIKNALSRFSVLSIVKLFSLIVICWVPWMIFLWPANIAADTVAQLMWVKSGKVWDPSSHEMLPGYAMSDHHPWLDTVIYGFFDSFGTNLLGSEAWGLWILAVLQTVGVAAAFAIIINYFTGVLKLDWKFGVLFLLFICFTPIFARTAMVVVKDATALPFFLLFMLLIVEYVRRLRQDLPVKIWLVIALIVLFVICAEMRKISLEIFAATFLVLALFLKRRVRSIAVAVIPVILLSVISSVAFPALHIASGGRQETVGVFFQQTMYTAVNHEESLSSNDRAIINAVNTCSTSDLVDIFALQDAKREINSDDALKDRCFNRDASSKDVVNFMALWIKLGVRHPLSYLHAVPWLKDPFTMGAFYDEGWYVRGGWEDMGTDKVILPQYHSDFTSAEKSKPQEYGSVIYAFLAHMPGVSFFMSEATYVVWIPVISLMICLWKKKYQNLVFYTPWVLTIMTLLLLLAHQTRYTWTLAFGAIMIIAIPFIELNGGKNLAEASTVKE</sequence>
<name>A0A229VUY6_9BIFI</name>
<accession>A0A229VUY6</accession>